<organism evidence="2 3">
    <name type="scientific">Cyanidiococcus yangmingshanensis</name>
    <dbReference type="NCBI Taxonomy" id="2690220"/>
    <lineage>
        <taxon>Eukaryota</taxon>
        <taxon>Rhodophyta</taxon>
        <taxon>Bangiophyceae</taxon>
        <taxon>Cyanidiales</taxon>
        <taxon>Cyanidiaceae</taxon>
        <taxon>Cyanidiococcus</taxon>
    </lineage>
</organism>
<gene>
    <name evidence="2" type="ORF">F1559_001476</name>
</gene>
<proteinExistence type="predicted"/>
<keyword evidence="1" id="KW-0175">Coiled coil</keyword>
<sequence length="176" mass="19754">MCMSTQPTSEPQWSRRLVLQRLAQCGVILAATALRVPGVRADYTPQSAKRAFERYAPRILGGRELLALLESDLKNGSGDAGGRWDLRNGRSEAARLLRAMRIYAGTFSNNYESPKTRELRALVDELERATEQARATQDTARREQYMQAARRCYERYLEESNLASIVLAAPTSQSAE</sequence>
<protein>
    <submittedName>
        <fullName evidence="2">Uncharacterized protein</fullName>
    </submittedName>
</protein>
<comment type="caution">
    <text evidence="2">The sequence shown here is derived from an EMBL/GenBank/DDBJ whole genome shotgun (WGS) entry which is preliminary data.</text>
</comment>
<accession>A0A7J7IHU6</accession>
<keyword evidence="3" id="KW-1185">Reference proteome</keyword>
<evidence type="ECO:0000256" key="1">
    <source>
        <dbReference type="SAM" id="Coils"/>
    </source>
</evidence>
<reference evidence="2 3" key="1">
    <citation type="journal article" date="2020" name="J. Phycol.">
        <title>Comparative genome analysis reveals Cyanidiococcus gen. nov., a new extremophilic red algal genus sister to Cyanidioschyzon (Cyanidioschyzonaceae, Rhodophyta).</title>
        <authorList>
            <person name="Liu S.-L."/>
            <person name="Chiang Y.-R."/>
            <person name="Yoon H.S."/>
            <person name="Fu H.-Y."/>
        </authorList>
    </citation>
    <scope>NUCLEOTIDE SEQUENCE [LARGE SCALE GENOMIC DNA]</scope>
    <source>
        <strain evidence="2 3">THAL066</strain>
    </source>
</reference>
<evidence type="ECO:0000313" key="3">
    <source>
        <dbReference type="Proteomes" id="UP000530660"/>
    </source>
</evidence>
<feature type="coiled-coil region" evidence="1">
    <location>
        <begin position="116"/>
        <end position="143"/>
    </location>
</feature>
<dbReference type="AlphaFoldDB" id="A0A7J7IHU6"/>
<dbReference type="Proteomes" id="UP000530660">
    <property type="component" value="Unassembled WGS sequence"/>
</dbReference>
<evidence type="ECO:0000313" key="2">
    <source>
        <dbReference type="EMBL" id="KAF6002672.1"/>
    </source>
</evidence>
<name>A0A7J7IHU6_9RHOD</name>
<dbReference type="EMBL" id="VWRR01000009">
    <property type="protein sequence ID" value="KAF6002672.1"/>
    <property type="molecule type" value="Genomic_DNA"/>
</dbReference>